<evidence type="ECO:0000259" key="3">
    <source>
        <dbReference type="PROSITE" id="PS51670"/>
    </source>
</evidence>
<dbReference type="Proteomes" id="UP000053766">
    <property type="component" value="Unassembled WGS sequence"/>
</dbReference>
<feature type="domain" description="ShKT" evidence="3">
    <location>
        <begin position="466"/>
        <end position="500"/>
    </location>
</feature>
<comment type="caution">
    <text evidence="2">Lacks conserved residue(s) required for the propagation of feature annotation.</text>
</comment>
<dbReference type="PANTHER" id="PTHR11474">
    <property type="entry name" value="TYROSINASE FAMILY MEMBER"/>
    <property type="match status" value="1"/>
</dbReference>
<feature type="disulfide bond" evidence="2">
    <location>
        <begin position="510"/>
        <end position="544"/>
    </location>
</feature>
<dbReference type="SUPFAM" id="SSF48056">
    <property type="entry name" value="Di-copper centre-containing domain"/>
    <property type="match status" value="1"/>
</dbReference>
<reference evidence="5" key="2">
    <citation type="journal article" date="2016" name="Sci. Rep.">
        <title>Dictyocaulus viviparus genome, variome and transcriptome elucidate lungworm biology and support future intervention.</title>
        <authorList>
            <person name="McNulty S.N."/>
            <person name="Strube C."/>
            <person name="Rosa B.A."/>
            <person name="Martin J.C."/>
            <person name="Tyagi R."/>
            <person name="Choi Y.J."/>
            <person name="Wang Q."/>
            <person name="Hallsworth Pepin K."/>
            <person name="Zhang X."/>
            <person name="Ozersky P."/>
            <person name="Wilson R.K."/>
            <person name="Sternberg P.W."/>
            <person name="Gasser R.B."/>
            <person name="Mitreva M."/>
        </authorList>
    </citation>
    <scope>NUCLEOTIDE SEQUENCE [LARGE SCALE GENOMIC DNA]</scope>
    <source>
        <strain evidence="5">HannoverDv2000</strain>
    </source>
</reference>
<keyword evidence="5" id="KW-1185">Reference proteome</keyword>
<dbReference type="SMART" id="SM00254">
    <property type="entry name" value="ShKT"/>
    <property type="match status" value="4"/>
</dbReference>
<proteinExistence type="predicted"/>
<dbReference type="GO" id="GO:0046872">
    <property type="term" value="F:metal ion binding"/>
    <property type="evidence" value="ECO:0007669"/>
    <property type="project" value="UniProtKB-KW"/>
</dbReference>
<dbReference type="PROSITE" id="PS51670">
    <property type="entry name" value="SHKT"/>
    <property type="match status" value="4"/>
</dbReference>
<keyword evidence="1" id="KW-0479">Metal-binding</keyword>
<dbReference type="EMBL" id="KN716159">
    <property type="protein sequence ID" value="KJH52769.1"/>
    <property type="molecule type" value="Genomic_DNA"/>
</dbReference>
<dbReference type="OrthoDB" id="6132182at2759"/>
<keyword evidence="2" id="KW-1015">Disulfide bond</keyword>
<dbReference type="Pfam" id="PF01549">
    <property type="entry name" value="ShK"/>
    <property type="match status" value="4"/>
</dbReference>
<reference evidence="4 5" key="1">
    <citation type="submission" date="2013-11" db="EMBL/GenBank/DDBJ databases">
        <title>Draft genome of the bovine lungworm Dictyocaulus viviparus.</title>
        <authorList>
            <person name="Mitreva M."/>
        </authorList>
    </citation>
    <scope>NUCLEOTIDE SEQUENCE [LARGE SCALE GENOMIC DNA]</scope>
    <source>
        <strain evidence="4 5">HannoverDv2000</strain>
    </source>
</reference>
<dbReference type="InterPro" id="IPR050316">
    <property type="entry name" value="Tyrosinase/Hemocyanin"/>
</dbReference>
<dbReference type="InterPro" id="IPR002227">
    <property type="entry name" value="Tyrosinase_Cu-bd"/>
</dbReference>
<feature type="domain" description="ShKT" evidence="3">
    <location>
        <begin position="599"/>
        <end position="633"/>
    </location>
</feature>
<dbReference type="GO" id="GO:0016491">
    <property type="term" value="F:oxidoreductase activity"/>
    <property type="evidence" value="ECO:0007669"/>
    <property type="project" value="InterPro"/>
</dbReference>
<feature type="domain" description="ShKT" evidence="3">
    <location>
        <begin position="510"/>
        <end position="544"/>
    </location>
</feature>
<evidence type="ECO:0000256" key="1">
    <source>
        <dbReference type="ARBA" id="ARBA00022723"/>
    </source>
</evidence>
<accession>A0A0D8Y9Y2</accession>
<name>A0A0D8Y9Y2_DICVI</name>
<dbReference type="PANTHER" id="PTHR11474:SF21">
    <property type="entry name" value="SHKT DOMAIN-CONTAINING PROTEIN"/>
    <property type="match status" value="1"/>
</dbReference>
<dbReference type="STRING" id="29172.A0A0D8Y9Y2"/>
<organism evidence="4 5">
    <name type="scientific">Dictyocaulus viviparus</name>
    <name type="common">Bovine lungworm</name>
    <dbReference type="NCBI Taxonomy" id="29172"/>
    <lineage>
        <taxon>Eukaryota</taxon>
        <taxon>Metazoa</taxon>
        <taxon>Ecdysozoa</taxon>
        <taxon>Nematoda</taxon>
        <taxon>Chromadorea</taxon>
        <taxon>Rhabditida</taxon>
        <taxon>Rhabditina</taxon>
        <taxon>Rhabditomorpha</taxon>
        <taxon>Strongyloidea</taxon>
        <taxon>Metastrongylidae</taxon>
        <taxon>Dictyocaulus</taxon>
    </lineage>
</organism>
<feature type="disulfide bond" evidence="2">
    <location>
        <begin position="466"/>
        <end position="500"/>
    </location>
</feature>
<dbReference type="PRINTS" id="PR00092">
    <property type="entry name" value="TYROSINASE"/>
</dbReference>
<evidence type="ECO:0000313" key="4">
    <source>
        <dbReference type="EMBL" id="KJH52769.1"/>
    </source>
</evidence>
<dbReference type="AlphaFoldDB" id="A0A0D8Y9Y2"/>
<dbReference type="InterPro" id="IPR003582">
    <property type="entry name" value="ShKT_dom"/>
</dbReference>
<evidence type="ECO:0000313" key="5">
    <source>
        <dbReference type="Proteomes" id="UP000053766"/>
    </source>
</evidence>
<gene>
    <name evidence="4" type="ORF">DICVIV_00976</name>
</gene>
<sequence length="761" mass="86602">MERAAKKKTSLPPGFVAKAGKALFPELAPIASSIYQCMDLQCMCSYVRGRVESNGQCRLPNNQILKKAVRKEIRMMTDDERQRYFSAIRTLKQNGEYDGIARLHKQSTVMGGAHSGPAFLPWHREYIKRFEFAIRQIDPTLALPYWDSTLDGALARPTDSVLFSSELGGNTNPQGFVNSGPFTNWQTLEGQANIKRAIGAKGSPMKESEIDFVMQQNRIDQVLAFSSPRPGQANIKRAIGAKGSPMKESEIDFVMQQNRIDQVLAFSSPRPGCPYRTDYNCLEYTHGSVHIFIGGDMFDTSTSANDPLFFLHHSFIDFIWEMWRQQRQNRAEREILYPPDNQLCASSQHFAASPMNPFAPMRNIDGLSNKYTDNLYEYAPRPTCSQSKPDCGSRYLFCDLTHGQPKCSAKIRMGAVCYGYTRGENPCYNGACVSGRCMRSRETIETTTSFTIQTNRPAVVTPQETCFNENECCASWSARDECRKNPGYMNVWCKASCGICQPHYRLVDDCSDRHTNCELWYQAGECTRNALWMTENCRKSCRKCSQSRAKSCGEWESDNDFNNDDRGQANDAGNDNADRGLITTSTQIPEQVCQNTEGCYNENACCPHWSLFGECSKSPVWMSCNCRVSCGYCVPIDYNYGSCSDYHQQCSAWARLGECEKNQWMLENCRASCRTCYSQWDLRKMCRGPVGSTVAPPKNRRVHQNQGFIWQNGDWEQVRMDYDDWDNVGLTGWVDGGRRWRLPPLQFPPFGWELSWRKKRA</sequence>
<feature type="domain" description="ShKT" evidence="3">
    <location>
        <begin position="643"/>
        <end position="676"/>
    </location>
</feature>
<dbReference type="PROSITE" id="PS00498">
    <property type="entry name" value="TYROSINASE_2"/>
    <property type="match status" value="1"/>
</dbReference>
<dbReference type="InterPro" id="IPR008922">
    <property type="entry name" value="Di-copper_centre_dom_sf"/>
</dbReference>
<dbReference type="Gene3D" id="1.10.1280.10">
    <property type="entry name" value="Di-copper center containing domain from catechol oxidase"/>
    <property type="match status" value="1"/>
</dbReference>
<dbReference type="Pfam" id="PF00264">
    <property type="entry name" value="Tyrosinase"/>
    <property type="match status" value="1"/>
</dbReference>
<evidence type="ECO:0000256" key="2">
    <source>
        <dbReference type="PROSITE-ProRule" id="PRU01005"/>
    </source>
</evidence>
<feature type="disulfide bond" evidence="2">
    <location>
        <begin position="599"/>
        <end position="633"/>
    </location>
</feature>
<protein>
    <submittedName>
        <fullName evidence="4">ShTK domain protein</fullName>
    </submittedName>
</protein>